<keyword evidence="3" id="KW-1185">Reference proteome</keyword>
<evidence type="ECO:0000313" key="2">
    <source>
        <dbReference type="EMBL" id="AEH44409.1"/>
    </source>
</evidence>
<proteinExistence type="predicted"/>
<dbReference type="EMBL" id="CP002683">
    <property type="protein sequence ID" value="AEH44409.1"/>
    <property type="molecule type" value="Genomic_DNA"/>
</dbReference>
<feature type="compositionally biased region" description="Pro residues" evidence="1">
    <location>
        <begin position="223"/>
        <end position="233"/>
    </location>
</feature>
<evidence type="ECO:0000256" key="1">
    <source>
        <dbReference type="SAM" id="MobiDB-lite"/>
    </source>
</evidence>
<feature type="region of interest" description="Disordered" evidence="1">
    <location>
        <begin position="160"/>
        <end position="238"/>
    </location>
</feature>
<evidence type="ECO:0000313" key="3">
    <source>
        <dbReference type="Proteomes" id="UP000006793"/>
    </source>
</evidence>
<dbReference type="HOGENOM" id="CLU_905939_0_0_0"/>
<sequence length="307" mass="34185">MKRILCFFIWLFLLVNPVLAEQIKIAILPFKINAKEDLSYVREGIKDMLSTRLCDPPKVMVIDENEVDKVLAKEKEPFNTEVAKKIGEKLKVDYVVLGSVSFFGQKVSIDAEIISVKENKPPLVLSTYVTALDDIIPKLDEFARKGLAYVEGEPLASLRQLGTPTTNSSAPALSQKNEGQAFLQEPSKVHPERIYKNNIQEASPREKAQISEVPSNETFPPEILNPPVAPPPQPEKKKSFWSKLLPWNWFGKDKEEVAAPPKGSVSLPPPPPPQSQAPQSPSSPPGKEGETVKPQPSGEQGKTWEWY</sequence>
<reference evidence="3" key="1">
    <citation type="submission" date="2011-04" db="EMBL/GenBank/DDBJ databases">
        <title>The complete genome of Thermodesulfatator indicus DSM 15286.</title>
        <authorList>
            <person name="Lucas S."/>
            <person name="Copeland A."/>
            <person name="Lapidus A."/>
            <person name="Bruce D."/>
            <person name="Goodwin L."/>
            <person name="Pitluck S."/>
            <person name="Peters L."/>
            <person name="Kyrpides N."/>
            <person name="Mavromatis K."/>
            <person name="Pagani I."/>
            <person name="Ivanova N."/>
            <person name="Saunders L."/>
            <person name="Detter J.C."/>
            <person name="Tapia R."/>
            <person name="Han C."/>
            <person name="Land M."/>
            <person name="Hauser L."/>
            <person name="Markowitz V."/>
            <person name="Cheng J.-F."/>
            <person name="Hugenholtz P."/>
            <person name="Woyke T."/>
            <person name="Wu D."/>
            <person name="Spring S."/>
            <person name="Schroeder M."/>
            <person name="Brambilla E."/>
            <person name="Klenk H.-P."/>
            <person name="Eisen J.A."/>
        </authorList>
    </citation>
    <scope>NUCLEOTIDE SEQUENCE [LARGE SCALE GENOMIC DNA]</scope>
    <source>
        <strain evidence="3">DSM 15286 / JCM 11887 / CIR29812</strain>
    </source>
</reference>
<dbReference type="InParanoid" id="F8AB39"/>
<feature type="region of interest" description="Disordered" evidence="1">
    <location>
        <begin position="253"/>
        <end position="307"/>
    </location>
</feature>
<gene>
    <name evidence="2" type="ordered locus">Thein_0527</name>
</gene>
<feature type="compositionally biased region" description="Polar residues" evidence="1">
    <location>
        <begin position="160"/>
        <end position="178"/>
    </location>
</feature>
<evidence type="ECO:0008006" key="4">
    <source>
        <dbReference type="Google" id="ProtNLM"/>
    </source>
</evidence>
<protein>
    <recommendedName>
        <fullName evidence="4">FlgO domain-containing protein</fullName>
    </recommendedName>
</protein>
<dbReference type="Proteomes" id="UP000006793">
    <property type="component" value="Chromosome"/>
</dbReference>
<dbReference type="STRING" id="667014.Thein_0527"/>
<dbReference type="Gene3D" id="3.40.50.10610">
    <property type="entry name" value="ABC-type transport auxiliary lipoprotein component"/>
    <property type="match status" value="1"/>
</dbReference>
<dbReference type="PaxDb" id="667014-Thein_0527"/>
<name>F8AB39_THEID</name>
<reference evidence="2 3" key="2">
    <citation type="journal article" date="2012" name="Stand. Genomic Sci.">
        <title>Complete genome sequence of the thermophilic sulfate-reducing ocean bacterium Thermodesulfatator indicus type strain (CIR29812(T)).</title>
        <authorList>
            <person name="Anderson I."/>
            <person name="Saunders E."/>
            <person name="Lapidus A."/>
            <person name="Nolan M."/>
            <person name="Lucas S."/>
            <person name="Tice H."/>
            <person name="Del Rio T.G."/>
            <person name="Cheng J.F."/>
            <person name="Han C."/>
            <person name="Tapia R."/>
            <person name="Goodwin L.A."/>
            <person name="Pitluck S."/>
            <person name="Liolios K."/>
            <person name="Mavromatis K."/>
            <person name="Pagani I."/>
            <person name="Ivanova N."/>
            <person name="Mikhailova N."/>
            <person name="Pati A."/>
            <person name="Chen A."/>
            <person name="Palaniappan K."/>
            <person name="Land M."/>
            <person name="Hauser L."/>
            <person name="Jeffries C.D."/>
            <person name="Chang Y.J."/>
            <person name="Brambilla E.M."/>
            <person name="Rohde M."/>
            <person name="Spring S."/>
            <person name="Goker M."/>
            <person name="Detter J.C."/>
            <person name="Woyke T."/>
            <person name="Bristow J."/>
            <person name="Eisen J.A."/>
            <person name="Markowitz V."/>
            <person name="Hugenholtz P."/>
            <person name="Kyrpides N.C."/>
            <person name="Klenk H.P."/>
        </authorList>
    </citation>
    <scope>NUCLEOTIDE SEQUENCE [LARGE SCALE GENOMIC DNA]</scope>
    <source>
        <strain evidence="3">DSM 15286 / JCM 11887 / CIR29812</strain>
    </source>
</reference>
<dbReference type="KEGG" id="tid:Thein_0527"/>
<dbReference type="AlphaFoldDB" id="F8AB39"/>
<organism evidence="2 3">
    <name type="scientific">Thermodesulfatator indicus (strain DSM 15286 / JCM 11887 / CIR29812)</name>
    <dbReference type="NCBI Taxonomy" id="667014"/>
    <lineage>
        <taxon>Bacteria</taxon>
        <taxon>Pseudomonadati</taxon>
        <taxon>Thermodesulfobacteriota</taxon>
        <taxon>Thermodesulfobacteria</taxon>
        <taxon>Thermodesulfobacteriales</taxon>
        <taxon>Thermodesulfatatoraceae</taxon>
        <taxon>Thermodesulfatator</taxon>
    </lineage>
</organism>
<accession>F8AB39</accession>
<dbReference type="eggNOG" id="COG5616">
    <property type="taxonomic scope" value="Bacteria"/>
</dbReference>